<reference evidence="1" key="1">
    <citation type="journal article" date="2020" name="Phytopathology">
        <title>Genome sequence of the chestnut blight fungus Cryphonectria parasitica EP155: A fundamental resource for an archetypical invasive plant pathogen.</title>
        <authorList>
            <person name="Crouch J.A."/>
            <person name="Dawe A."/>
            <person name="Aerts A."/>
            <person name="Barry K."/>
            <person name="Churchill A.C.L."/>
            <person name="Grimwood J."/>
            <person name="Hillman B."/>
            <person name="Milgroom M.G."/>
            <person name="Pangilinan J."/>
            <person name="Smith M."/>
            <person name="Salamov A."/>
            <person name="Schmutz J."/>
            <person name="Yadav J."/>
            <person name="Grigoriev I.V."/>
            <person name="Nuss D."/>
        </authorList>
    </citation>
    <scope>NUCLEOTIDE SEQUENCE</scope>
    <source>
        <strain evidence="1">EP155</strain>
    </source>
</reference>
<organism evidence="1 2">
    <name type="scientific">Cryphonectria parasitica (strain ATCC 38755 / EP155)</name>
    <dbReference type="NCBI Taxonomy" id="660469"/>
    <lineage>
        <taxon>Eukaryota</taxon>
        <taxon>Fungi</taxon>
        <taxon>Dikarya</taxon>
        <taxon>Ascomycota</taxon>
        <taxon>Pezizomycotina</taxon>
        <taxon>Sordariomycetes</taxon>
        <taxon>Sordariomycetidae</taxon>
        <taxon>Diaporthales</taxon>
        <taxon>Cryphonectriaceae</taxon>
        <taxon>Cryphonectria-Endothia species complex</taxon>
        <taxon>Cryphonectria</taxon>
    </lineage>
</organism>
<accession>A0A9P4Y928</accession>
<dbReference type="PROSITE" id="PS51421">
    <property type="entry name" value="RAS"/>
    <property type="match status" value="1"/>
</dbReference>
<dbReference type="InterPro" id="IPR027417">
    <property type="entry name" value="P-loop_NTPase"/>
</dbReference>
<name>A0A9P4Y928_CRYP1</name>
<dbReference type="SUPFAM" id="SSF52540">
    <property type="entry name" value="P-loop containing nucleoside triphosphate hydrolases"/>
    <property type="match status" value="1"/>
</dbReference>
<dbReference type="GeneID" id="63837340"/>
<sequence>MRLSQGSKTYLDLPSLIEPPEYSIVVCADDDEYAGRDKVLQKFINVDDPDPAGTTGTTGADHDDRCRKLMDISGTAVNIELLELGPETDQAMLRYQIEYAEAFAFVFSLYSPRSLETTQKLHDKVERAARNHHNIVTMSEYDRDGGMNVPVFLIGNRDGDLAPPQELEEGDFSPTAFNESAEADMKAQREKAKALAQLWGCAYFEVDTSKRRGEHGVDEAIMGIGHFIKATERPSTSSTASFRTPMKPPKQYRIRRFLGRMGRMTSLGS</sequence>
<dbReference type="EMBL" id="MU032345">
    <property type="protein sequence ID" value="KAF3769048.1"/>
    <property type="molecule type" value="Genomic_DNA"/>
</dbReference>
<evidence type="ECO:0000313" key="2">
    <source>
        <dbReference type="Proteomes" id="UP000803844"/>
    </source>
</evidence>
<dbReference type="InterPro" id="IPR001806">
    <property type="entry name" value="Small_GTPase"/>
</dbReference>
<evidence type="ECO:0000313" key="1">
    <source>
        <dbReference type="EMBL" id="KAF3769048.1"/>
    </source>
</evidence>
<dbReference type="Gene3D" id="3.40.50.300">
    <property type="entry name" value="P-loop containing nucleotide triphosphate hydrolases"/>
    <property type="match status" value="1"/>
</dbReference>
<dbReference type="OrthoDB" id="265044at2759"/>
<comment type="caution">
    <text evidence="1">The sequence shown here is derived from an EMBL/GenBank/DDBJ whole genome shotgun (WGS) entry which is preliminary data.</text>
</comment>
<dbReference type="RefSeq" id="XP_040780009.1">
    <property type="nucleotide sequence ID" value="XM_040920211.1"/>
</dbReference>
<dbReference type="GO" id="GO:0005525">
    <property type="term" value="F:GTP binding"/>
    <property type="evidence" value="ECO:0007669"/>
    <property type="project" value="InterPro"/>
</dbReference>
<dbReference type="Proteomes" id="UP000803844">
    <property type="component" value="Unassembled WGS sequence"/>
</dbReference>
<dbReference type="AlphaFoldDB" id="A0A9P4Y928"/>
<protein>
    <submittedName>
        <fullName evidence="1">Uncharacterized protein</fullName>
    </submittedName>
</protein>
<gene>
    <name evidence="1" type="ORF">M406DRAFT_327456</name>
</gene>
<keyword evidence="2" id="KW-1185">Reference proteome</keyword>
<proteinExistence type="predicted"/>
<dbReference type="GO" id="GO:0003924">
    <property type="term" value="F:GTPase activity"/>
    <property type="evidence" value="ECO:0007669"/>
    <property type="project" value="InterPro"/>
</dbReference>